<dbReference type="FunFam" id="3.30.160.60:FF:000018">
    <property type="entry name" value="Krueppel-like factor 15"/>
    <property type="match status" value="1"/>
</dbReference>
<dbReference type="Proteomes" id="UP000078540">
    <property type="component" value="Unassembled WGS sequence"/>
</dbReference>
<dbReference type="GO" id="GO:0000978">
    <property type="term" value="F:RNA polymerase II cis-regulatory region sequence-specific DNA binding"/>
    <property type="evidence" value="ECO:0007669"/>
    <property type="project" value="TreeGrafter"/>
</dbReference>
<evidence type="ECO:0000256" key="4">
    <source>
        <dbReference type="ARBA" id="ARBA00022771"/>
    </source>
</evidence>
<keyword evidence="4 7" id="KW-0863">Zinc-finger</keyword>
<feature type="region of interest" description="Disordered" evidence="8">
    <location>
        <begin position="171"/>
        <end position="190"/>
    </location>
</feature>
<evidence type="ECO:0000259" key="9">
    <source>
        <dbReference type="PROSITE" id="PS50157"/>
    </source>
</evidence>
<comment type="subcellular location">
    <subcellularLocation>
        <location evidence="1">Nucleus</location>
    </subcellularLocation>
</comment>
<dbReference type="Pfam" id="PF00096">
    <property type="entry name" value="zf-C2H2"/>
    <property type="match status" value="3"/>
</dbReference>
<dbReference type="PANTHER" id="PTHR23235:SF166">
    <property type="entry name" value="DENDRITIC ARBOR REDUCTION PROTEIN 1"/>
    <property type="match status" value="1"/>
</dbReference>
<feature type="domain" description="C2H2-type" evidence="9">
    <location>
        <begin position="464"/>
        <end position="493"/>
    </location>
</feature>
<dbReference type="InterPro" id="IPR013087">
    <property type="entry name" value="Znf_C2H2_type"/>
</dbReference>
<feature type="domain" description="C2H2-type" evidence="9">
    <location>
        <begin position="434"/>
        <end position="463"/>
    </location>
</feature>
<keyword evidence="11" id="KW-1185">Reference proteome</keyword>
<dbReference type="STRING" id="520822.A0A195AX56"/>
<feature type="compositionally biased region" description="Pro residues" evidence="8">
    <location>
        <begin position="391"/>
        <end position="400"/>
    </location>
</feature>
<dbReference type="PANTHER" id="PTHR23235">
    <property type="entry name" value="KRUEPPEL-LIKE TRANSCRIPTION FACTOR"/>
    <property type="match status" value="1"/>
</dbReference>
<keyword evidence="2" id="KW-0479">Metal-binding</keyword>
<organism evidence="10 11">
    <name type="scientific">Atta colombica</name>
    <dbReference type="NCBI Taxonomy" id="520822"/>
    <lineage>
        <taxon>Eukaryota</taxon>
        <taxon>Metazoa</taxon>
        <taxon>Ecdysozoa</taxon>
        <taxon>Arthropoda</taxon>
        <taxon>Hexapoda</taxon>
        <taxon>Insecta</taxon>
        <taxon>Pterygota</taxon>
        <taxon>Neoptera</taxon>
        <taxon>Endopterygota</taxon>
        <taxon>Hymenoptera</taxon>
        <taxon>Apocrita</taxon>
        <taxon>Aculeata</taxon>
        <taxon>Formicoidea</taxon>
        <taxon>Formicidae</taxon>
        <taxon>Myrmicinae</taxon>
        <taxon>Atta</taxon>
    </lineage>
</organism>
<dbReference type="PROSITE" id="PS00028">
    <property type="entry name" value="ZINC_FINGER_C2H2_1"/>
    <property type="match status" value="3"/>
</dbReference>
<evidence type="ECO:0000256" key="2">
    <source>
        <dbReference type="ARBA" id="ARBA00022723"/>
    </source>
</evidence>
<dbReference type="GO" id="GO:0008270">
    <property type="term" value="F:zinc ion binding"/>
    <property type="evidence" value="ECO:0007669"/>
    <property type="project" value="UniProtKB-KW"/>
</dbReference>
<evidence type="ECO:0000313" key="11">
    <source>
        <dbReference type="Proteomes" id="UP000078540"/>
    </source>
</evidence>
<feature type="region of interest" description="Disordered" evidence="8">
    <location>
        <begin position="222"/>
        <end position="400"/>
    </location>
</feature>
<keyword evidence="5" id="KW-0862">Zinc</keyword>
<evidence type="ECO:0000313" key="10">
    <source>
        <dbReference type="EMBL" id="KYM76627.1"/>
    </source>
</evidence>
<sequence length="523" mass="57953">MFDESEKKSSSVGMKNRSIIILIVDFSLRKRFGGSSDSSFLEARVILQLSFGTPRENASTGGPYPFIGFQQSKEARGGAIFSILNRIEDLEPVRKLKLKCSYMYGTYNAQNVATGKQTSDLDTLLCRQDLDRLQRLDEDESDARDVREPSVHMEDFFEVGGPTAVCRPPQASFVSSRSQPTGAGQDDDVFLRPPLWEDITSSIQKLDPENADMLGSQSHIKMETDDVTPPPVLSPVEIKTEPLPPPPTLHLLEGPATNSSQNPFPNPSSVQHVVHHRTTTTTTTTTAALFKNFPNSNNNNNNNNNSRTVNSNNTSGSNAGSNNDNGNGANSNNNSNNNGGSNSDSSTTSHHQPSGNATSPLYGSMTRLMYISPLTPPISDPSSPIGAGPPRRTPPPPYPQPGPILNPAHRIQPPSMSTKFNRRNNPELEKRRVHHCDFIGCTKVYTKSSHLKAHQRIHTGEKPYQCQWPECEWRFARSDELTRHYRKHTGAKPFKCAVCERSFARSDHLALHMKRHLPKQHTK</sequence>
<dbReference type="EMBL" id="KQ976725">
    <property type="protein sequence ID" value="KYM76627.1"/>
    <property type="molecule type" value="Genomic_DNA"/>
</dbReference>
<keyword evidence="6" id="KW-0539">Nucleus</keyword>
<evidence type="ECO:0000256" key="7">
    <source>
        <dbReference type="PROSITE-ProRule" id="PRU00042"/>
    </source>
</evidence>
<dbReference type="SUPFAM" id="SSF57667">
    <property type="entry name" value="beta-beta-alpha zinc fingers"/>
    <property type="match status" value="1"/>
</dbReference>
<dbReference type="GO" id="GO:0000981">
    <property type="term" value="F:DNA-binding transcription factor activity, RNA polymerase II-specific"/>
    <property type="evidence" value="ECO:0007669"/>
    <property type="project" value="TreeGrafter"/>
</dbReference>
<evidence type="ECO:0000256" key="3">
    <source>
        <dbReference type="ARBA" id="ARBA00022737"/>
    </source>
</evidence>
<feature type="compositionally biased region" description="Low complexity" evidence="8">
    <location>
        <begin position="249"/>
        <end position="269"/>
    </location>
</feature>
<feature type="compositionally biased region" description="Polar residues" evidence="8">
    <location>
        <begin position="350"/>
        <end position="361"/>
    </location>
</feature>
<dbReference type="InterPro" id="IPR036236">
    <property type="entry name" value="Znf_C2H2_sf"/>
</dbReference>
<dbReference type="FunFam" id="3.30.160.60:FF:000021">
    <property type="entry name" value="Basic krueppel-like factor 3"/>
    <property type="match status" value="1"/>
</dbReference>
<dbReference type="SMART" id="SM00355">
    <property type="entry name" value="ZnF_C2H2"/>
    <property type="match status" value="3"/>
</dbReference>
<dbReference type="PROSITE" id="PS50157">
    <property type="entry name" value="ZINC_FINGER_C2H2_2"/>
    <property type="match status" value="3"/>
</dbReference>
<name>A0A195AX56_9HYME</name>
<reference evidence="10 11" key="1">
    <citation type="submission" date="2015-09" db="EMBL/GenBank/DDBJ databases">
        <title>Atta colombica WGS genome.</title>
        <authorList>
            <person name="Nygaard S."/>
            <person name="Hu H."/>
            <person name="Boomsma J."/>
            <person name="Zhang G."/>
        </authorList>
    </citation>
    <scope>NUCLEOTIDE SEQUENCE [LARGE SCALE GENOMIC DNA]</scope>
    <source>
        <strain evidence="10">Treedump-2</strain>
        <tissue evidence="10">Whole body</tissue>
    </source>
</reference>
<dbReference type="Gene3D" id="3.30.160.60">
    <property type="entry name" value="Classic Zinc Finger"/>
    <property type="match status" value="3"/>
</dbReference>
<feature type="domain" description="C2H2-type" evidence="9">
    <location>
        <begin position="494"/>
        <end position="521"/>
    </location>
</feature>
<feature type="compositionally biased region" description="Low complexity" evidence="8">
    <location>
        <begin position="295"/>
        <end position="349"/>
    </location>
</feature>
<dbReference type="GO" id="GO:0005634">
    <property type="term" value="C:nucleus"/>
    <property type="evidence" value="ECO:0007669"/>
    <property type="project" value="UniProtKB-SubCell"/>
</dbReference>
<evidence type="ECO:0000256" key="8">
    <source>
        <dbReference type="SAM" id="MobiDB-lite"/>
    </source>
</evidence>
<protein>
    <submittedName>
        <fullName evidence="10">Krueppel-like factor 5</fullName>
    </submittedName>
</protein>
<gene>
    <name evidence="10" type="ORF">ALC53_13071</name>
</gene>
<evidence type="ECO:0000256" key="5">
    <source>
        <dbReference type="ARBA" id="ARBA00022833"/>
    </source>
</evidence>
<proteinExistence type="predicted"/>
<accession>A0A195AX56</accession>
<feature type="compositionally biased region" description="Polar residues" evidence="8">
    <location>
        <begin position="172"/>
        <end position="182"/>
    </location>
</feature>
<dbReference type="FunFam" id="3.30.160.60:FF:000624">
    <property type="entry name" value="zinc finger protein 697"/>
    <property type="match status" value="1"/>
</dbReference>
<evidence type="ECO:0000256" key="6">
    <source>
        <dbReference type="ARBA" id="ARBA00023242"/>
    </source>
</evidence>
<evidence type="ECO:0000256" key="1">
    <source>
        <dbReference type="ARBA" id="ARBA00004123"/>
    </source>
</evidence>
<keyword evidence="3" id="KW-0677">Repeat</keyword>
<dbReference type="AlphaFoldDB" id="A0A195AX56"/>